<gene>
    <name evidence="5" type="ORF">CFN78_19370</name>
</gene>
<dbReference type="GO" id="GO:0006654">
    <property type="term" value="P:phosphatidic acid biosynthetic process"/>
    <property type="evidence" value="ECO:0007669"/>
    <property type="project" value="TreeGrafter"/>
</dbReference>
<evidence type="ECO:0000256" key="3">
    <source>
        <dbReference type="SAM" id="Phobius"/>
    </source>
</evidence>
<keyword evidence="2 5" id="KW-0012">Acyltransferase</keyword>
<name>A0A263CZR7_9PSEU</name>
<keyword evidence="3" id="KW-0472">Membrane</keyword>
<organism evidence="5 6">
    <name type="scientific">Amycolatopsis antarctica</name>
    <dbReference type="NCBI Taxonomy" id="1854586"/>
    <lineage>
        <taxon>Bacteria</taxon>
        <taxon>Bacillati</taxon>
        <taxon>Actinomycetota</taxon>
        <taxon>Actinomycetes</taxon>
        <taxon>Pseudonocardiales</taxon>
        <taxon>Pseudonocardiaceae</taxon>
        <taxon>Amycolatopsis</taxon>
    </lineage>
</organism>
<dbReference type="SUPFAM" id="SSF69593">
    <property type="entry name" value="Glycerol-3-phosphate (1)-acyltransferase"/>
    <property type="match status" value="1"/>
</dbReference>
<dbReference type="PANTHER" id="PTHR10434">
    <property type="entry name" value="1-ACYL-SN-GLYCEROL-3-PHOSPHATE ACYLTRANSFERASE"/>
    <property type="match status" value="1"/>
</dbReference>
<dbReference type="Proteomes" id="UP000242444">
    <property type="component" value="Unassembled WGS sequence"/>
</dbReference>
<accession>A0A263CZR7</accession>
<evidence type="ECO:0000256" key="1">
    <source>
        <dbReference type="ARBA" id="ARBA00022679"/>
    </source>
</evidence>
<keyword evidence="3" id="KW-1133">Transmembrane helix</keyword>
<keyword evidence="3" id="KW-0812">Transmembrane</keyword>
<dbReference type="SMART" id="SM00563">
    <property type="entry name" value="PlsC"/>
    <property type="match status" value="1"/>
</dbReference>
<dbReference type="OrthoDB" id="3554363at2"/>
<proteinExistence type="predicted"/>
<reference evidence="5 6" key="1">
    <citation type="submission" date="2017-07" db="EMBL/GenBank/DDBJ databases">
        <title>Amycolatopsis antarcticus sp. nov., isolated from the surface of an Antarcticus brown macroalga.</title>
        <authorList>
            <person name="Wang J."/>
            <person name="Leiva S."/>
            <person name="Huang J."/>
            <person name="Huang Y."/>
        </authorList>
    </citation>
    <scope>NUCLEOTIDE SEQUENCE [LARGE SCALE GENOMIC DNA]</scope>
    <source>
        <strain evidence="5 6">AU-G6</strain>
    </source>
</reference>
<dbReference type="CDD" id="cd07989">
    <property type="entry name" value="LPLAT_AGPAT-like"/>
    <property type="match status" value="1"/>
</dbReference>
<dbReference type="Pfam" id="PF01553">
    <property type="entry name" value="Acyltransferase"/>
    <property type="match status" value="1"/>
</dbReference>
<dbReference type="AlphaFoldDB" id="A0A263CZR7"/>
<evidence type="ECO:0000313" key="6">
    <source>
        <dbReference type="Proteomes" id="UP000242444"/>
    </source>
</evidence>
<evidence type="ECO:0000313" key="5">
    <source>
        <dbReference type="EMBL" id="OZM71674.1"/>
    </source>
</evidence>
<dbReference type="InParanoid" id="A0A263CZR7"/>
<feature type="domain" description="Phospholipid/glycerol acyltransferase" evidence="4">
    <location>
        <begin position="53"/>
        <end position="171"/>
    </location>
</feature>
<comment type="caution">
    <text evidence="5">The sequence shown here is derived from an EMBL/GenBank/DDBJ whole genome shotgun (WGS) entry which is preliminary data.</text>
</comment>
<keyword evidence="1 5" id="KW-0808">Transferase</keyword>
<protein>
    <submittedName>
        <fullName evidence="5">1-acyl-sn-glycerol-3-phosphate acyltransferase</fullName>
    </submittedName>
</protein>
<dbReference type="GO" id="GO:0003841">
    <property type="term" value="F:1-acylglycerol-3-phosphate O-acyltransferase activity"/>
    <property type="evidence" value="ECO:0007669"/>
    <property type="project" value="TreeGrafter"/>
</dbReference>
<sequence>MTVSEAARLGLRFPRRDRGFAFALAIDVIWPMLVLGTRMRMRGREHIPRTGGVLVASNHLSFADPVTVTAFCLASGRVPRYLAKADLWQAPVIRSVMASGKHIPVHRGRANARDAYRDAVASVNAGECVVVFPESTFSDHPGGWPVQGKSGIARIALATGMPVVPVANWGTHHVLPPKGKLPRFLPKRRIDLVAGPPVDLSDLAGPKPGARDLRVATDRIMAAVTELLGEVRGEEPPPAP</sequence>
<dbReference type="InterPro" id="IPR002123">
    <property type="entry name" value="Plipid/glycerol_acylTrfase"/>
</dbReference>
<dbReference type="PANTHER" id="PTHR10434:SF55">
    <property type="entry name" value="POSSIBLE ACYLTRANSFERASE"/>
    <property type="match status" value="1"/>
</dbReference>
<evidence type="ECO:0000259" key="4">
    <source>
        <dbReference type="SMART" id="SM00563"/>
    </source>
</evidence>
<feature type="transmembrane region" description="Helical" evidence="3">
    <location>
        <begin position="20"/>
        <end position="39"/>
    </location>
</feature>
<evidence type="ECO:0000256" key="2">
    <source>
        <dbReference type="ARBA" id="ARBA00023315"/>
    </source>
</evidence>
<dbReference type="EMBL" id="NKYE01000012">
    <property type="protein sequence ID" value="OZM71674.1"/>
    <property type="molecule type" value="Genomic_DNA"/>
</dbReference>
<dbReference type="GO" id="GO:0005886">
    <property type="term" value="C:plasma membrane"/>
    <property type="evidence" value="ECO:0007669"/>
    <property type="project" value="TreeGrafter"/>
</dbReference>
<dbReference type="RefSeq" id="WP_094864256.1">
    <property type="nucleotide sequence ID" value="NZ_NKYE01000012.1"/>
</dbReference>
<keyword evidence="6" id="KW-1185">Reference proteome</keyword>